<reference evidence="8" key="1">
    <citation type="journal article" date="2020" name="mSystems">
        <title>Genome- and Community-Level Interaction Insights into Carbon Utilization and Element Cycling Functions of Hydrothermarchaeota in Hydrothermal Sediment.</title>
        <authorList>
            <person name="Zhou Z."/>
            <person name="Liu Y."/>
            <person name="Xu W."/>
            <person name="Pan J."/>
            <person name="Luo Z.H."/>
            <person name="Li M."/>
        </authorList>
    </citation>
    <scope>NUCLEOTIDE SEQUENCE [LARGE SCALE GENOMIC DNA]</scope>
    <source>
        <strain evidence="8">SpSt-1224</strain>
    </source>
</reference>
<dbReference type="Gene3D" id="2.60.40.4070">
    <property type="match status" value="1"/>
</dbReference>
<dbReference type="InterPro" id="IPR005648">
    <property type="entry name" value="FlgD"/>
</dbReference>
<evidence type="ECO:0000256" key="3">
    <source>
        <dbReference type="ARBA" id="ARBA00022795"/>
    </source>
</evidence>
<keyword evidence="8" id="KW-0969">Cilium</keyword>
<dbReference type="AlphaFoldDB" id="A0A7C2XNA5"/>
<dbReference type="GO" id="GO:0044781">
    <property type="term" value="P:bacterial-type flagellum organization"/>
    <property type="evidence" value="ECO:0007669"/>
    <property type="project" value="UniProtKB-UniRule"/>
</dbReference>
<dbReference type="Proteomes" id="UP000885986">
    <property type="component" value="Unassembled WGS sequence"/>
</dbReference>
<evidence type="ECO:0000256" key="2">
    <source>
        <dbReference type="ARBA" id="ARBA00016013"/>
    </source>
</evidence>
<proteinExistence type="inferred from homology"/>
<gene>
    <name evidence="8" type="ORF">ENN98_07485</name>
</gene>
<evidence type="ECO:0000256" key="6">
    <source>
        <dbReference type="SAM" id="MobiDB-lite"/>
    </source>
</evidence>
<protein>
    <recommendedName>
        <fullName evidence="2 5">Basal-body rod modification protein FlgD</fullName>
    </recommendedName>
</protein>
<name>A0A7C2XNA5_9BACT</name>
<dbReference type="Pfam" id="PF13860">
    <property type="entry name" value="FlgD_ig"/>
    <property type="match status" value="1"/>
</dbReference>
<keyword evidence="3 5" id="KW-1005">Bacterial flagellum biogenesis</keyword>
<sequence length="254" mass="27379">MTAISSSLGSGVPMADAPNQFEPVGKSSLDRADFMTLFITQLQYQDPMKPMDSYEMASQLAQFSTMEATMQMSDNMEKLLDYQVSQNNLQLLSLIGKNIETFGNEIGVTGGEVAKTSYVLEDASAFTMVYIYNSAGHLVRTYDMGYQDAGRQTLAWDGKDNSGQLVADGLYIYKVDALAADGAEIGVETRASGKVTGLEFESGRAAITVSGHAIKYVSDIIQVYDSATKAASDEPLPVAGGEEQDGESEQEYQG</sequence>
<dbReference type="Pfam" id="PF03963">
    <property type="entry name" value="FlgD"/>
    <property type="match status" value="1"/>
</dbReference>
<evidence type="ECO:0000256" key="4">
    <source>
        <dbReference type="ARBA" id="ARBA00024746"/>
    </source>
</evidence>
<organism evidence="8">
    <name type="scientific">Desulfurivibrio alkaliphilus</name>
    <dbReference type="NCBI Taxonomy" id="427923"/>
    <lineage>
        <taxon>Bacteria</taxon>
        <taxon>Pseudomonadati</taxon>
        <taxon>Thermodesulfobacteriota</taxon>
        <taxon>Desulfobulbia</taxon>
        <taxon>Desulfobulbales</taxon>
        <taxon>Desulfobulbaceae</taxon>
        <taxon>Desulfurivibrio</taxon>
    </lineage>
</organism>
<evidence type="ECO:0000256" key="5">
    <source>
        <dbReference type="RuleBase" id="RU362076"/>
    </source>
</evidence>
<evidence type="ECO:0000256" key="1">
    <source>
        <dbReference type="ARBA" id="ARBA00010577"/>
    </source>
</evidence>
<keyword evidence="8" id="KW-0966">Cell projection</keyword>
<feature type="compositionally biased region" description="Acidic residues" evidence="6">
    <location>
        <begin position="242"/>
        <end position="254"/>
    </location>
</feature>
<feature type="region of interest" description="Disordered" evidence="6">
    <location>
        <begin position="230"/>
        <end position="254"/>
    </location>
</feature>
<dbReference type="EMBL" id="DSDS01000167">
    <property type="protein sequence ID" value="HET98512.1"/>
    <property type="molecule type" value="Genomic_DNA"/>
</dbReference>
<comment type="function">
    <text evidence="4 5">Required for flagellar hook formation. May act as a scaffolding protein.</text>
</comment>
<dbReference type="InterPro" id="IPR025965">
    <property type="entry name" value="FlgD/Vpr_Ig-like"/>
</dbReference>
<comment type="caution">
    <text evidence="8">The sequence shown here is derived from an EMBL/GenBank/DDBJ whole genome shotgun (WGS) entry which is preliminary data.</text>
</comment>
<evidence type="ECO:0000313" key="8">
    <source>
        <dbReference type="EMBL" id="HET98512.1"/>
    </source>
</evidence>
<feature type="domain" description="FlgD/Vpr Ig-like" evidence="7">
    <location>
        <begin position="103"/>
        <end position="178"/>
    </location>
</feature>
<feature type="region of interest" description="Disordered" evidence="6">
    <location>
        <begin position="1"/>
        <end position="23"/>
    </location>
</feature>
<evidence type="ECO:0000259" key="7">
    <source>
        <dbReference type="Pfam" id="PF13860"/>
    </source>
</evidence>
<dbReference type="Gene3D" id="2.30.30.910">
    <property type="match status" value="1"/>
</dbReference>
<keyword evidence="8" id="KW-0282">Flagellum</keyword>
<comment type="similarity">
    <text evidence="1 5">Belongs to the FlgD family.</text>
</comment>
<accession>A0A7C2XNA5</accession>